<dbReference type="GeneID" id="27907417"/>
<feature type="compositionally biased region" description="Basic residues" evidence="5">
    <location>
        <begin position="463"/>
        <end position="477"/>
    </location>
</feature>
<dbReference type="InterPro" id="IPR051964">
    <property type="entry name" value="Chaperone_stress_response"/>
</dbReference>
<feature type="compositionally biased region" description="Polar residues" evidence="5">
    <location>
        <begin position="437"/>
        <end position="448"/>
    </location>
</feature>
<dbReference type="Pfam" id="PF00226">
    <property type="entry name" value="DnaJ"/>
    <property type="match status" value="1"/>
</dbReference>
<keyword evidence="1" id="KW-0479">Metal-binding</keyword>
<keyword evidence="9" id="KW-1185">Reference proteome</keyword>
<dbReference type="SMART" id="SM00355">
    <property type="entry name" value="ZnF_C2H2"/>
    <property type="match status" value="2"/>
</dbReference>
<dbReference type="OrthoDB" id="5894at2759"/>
<feature type="region of interest" description="Disordered" evidence="5">
    <location>
        <begin position="355"/>
        <end position="495"/>
    </location>
</feature>
<dbReference type="GO" id="GO:0008270">
    <property type="term" value="F:zinc ion binding"/>
    <property type="evidence" value="ECO:0007669"/>
    <property type="project" value="UniProtKB-KW"/>
</dbReference>
<dbReference type="InterPro" id="IPR001623">
    <property type="entry name" value="DnaJ_domain"/>
</dbReference>
<evidence type="ECO:0000259" key="7">
    <source>
        <dbReference type="PROSITE" id="PS50157"/>
    </source>
</evidence>
<dbReference type="SMART" id="SM00271">
    <property type="entry name" value="DnaJ"/>
    <property type="match status" value="1"/>
</dbReference>
<protein>
    <submittedName>
        <fullName evidence="8">DnaJ-domain-containing protein</fullName>
    </submittedName>
</protein>
<dbReference type="GO" id="GO:0005737">
    <property type="term" value="C:cytoplasm"/>
    <property type="evidence" value="ECO:0007669"/>
    <property type="project" value="TreeGrafter"/>
</dbReference>
<evidence type="ECO:0000256" key="4">
    <source>
        <dbReference type="PROSITE-ProRule" id="PRU00042"/>
    </source>
</evidence>
<dbReference type="Pfam" id="PF12171">
    <property type="entry name" value="zf-C2H2_jaz"/>
    <property type="match status" value="1"/>
</dbReference>
<dbReference type="PROSITE" id="PS50157">
    <property type="entry name" value="ZINC_FINGER_C2H2_2"/>
    <property type="match status" value="2"/>
</dbReference>
<name>M3B8G2_SPHMS</name>
<accession>M3B8G2</accession>
<evidence type="ECO:0000313" key="8">
    <source>
        <dbReference type="EMBL" id="EMF16142.1"/>
    </source>
</evidence>
<evidence type="ECO:0000256" key="3">
    <source>
        <dbReference type="ARBA" id="ARBA00022833"/>
    </source>
</evidence>
<feature type="compositionally biased region" description="Polar residues" evidence="5">
    <location>
        <begin position="401"/>
        <end position="412"/>
    </location>
</feature>
<dbReference type="Proteomes" id="UP000016931">
    <property type="component" value="Unassembled WGS sequence"/>
</dbReference>
<dbReference type="InterPro" id="IPR003604">
    <property type="entry name" value="Matrin/U1-like-C_Znf_C2H2"/>
</dbReference>
<feature type="domain" description="C2H2-type" evidence="7">
    <location>
        <begin position="495"/>
        <end position="525"/>
    </location>
</feature>
<evidence type="ECO:0000313" key="9">
    <source>
        <dbReference type="Proteomes" id="UP000016931"/>
    </source>
</evidence>
<organism evidence="8 9">
    <name type="scientific">Sphaerulina musiva (strain SO2202)</name>
    <name type="common">Poplar stem canker fungus</name>
    <name type="synonym">Septoria musiva</name>
    <dbReference type="NCBI Taxonomy" id="692275"/>
    <lineage>
        <taxon>Eukaryota</taxon>
        <taxon>Fungi</taxon>
        <taxon>Dikarya</taxon>
        <taxon>Ascomycota</taxon>
        <taxon>Pezizomycotina</taxon>
        <taxon>Dothideomycetes</taxon>
        <taxon>Dothideomycetidae</taxon>
        <taxon>Mycosphaerellales</taxon>
        <taxon>Mycosphaerellaceae</taxon>
        <taxon>Sphaerulina</taxon>
    </lineage>
</organism>
<dbReference type="AlphaFoldDB" id="M3B8G2"/>
<dbReference type="RefSeq" id="XP_016764263.1">
    <property type="nucleotide sequence ID" value="XM_016910280.1"/>
</dbReference>
<dbReference type="InterPro" id="IPR013087">
    <property type="entry name" value="Znf_C2H2_type"/>
</dbReference>
<evidence type="ECO:0000256" key="5">
    <source>
        <dbReference type="SAM" id="MobiDB-lite"/>
    </source>
</evidence>
<dbReference type="CDD" id="cd06257">
    <property type="entry name" value="DnaJ"/>
    <property type="match status" value="1"/>
</dbReference>
<gene>
    <name evidence="8" type="ORF">SEPMUDRAFT_81617</name>
</gene>
<feature type="compositionally biased region" description="Low complexity" evidence="5">
    <location>
        <begin position="478"/>
        <end position="492"/>
    </location>
</feature>
<keyword evidence="3" id="KW-0862">Zinc</keyword>
<proteinExistence type="predicted"/>
<keyword evidence="2 4" id="KW-0863">Zinc-finger</keyword>
<dbReference type="PROSITE" id="PS50076">
    <property type="entry name" value="DNAJ_2"/>
    <property type="match status" value="1"/>
</dbReference>
<dbReference type="SUPFAM" id="SSF46565">
    <property type="entry name" value="Chaperone J-domain"/>
    <property type="match status" value="1"/>
</dbReference>
<dbReference type="PANTHER" id="PTHR44029">
    <property type="entry name" value="DNAJ HOMOLOG SUBFAMILY C MEMBER 21"/>
    <property type="match status" value="1"/>
</dbReference>
<dbReference type="EMBL" id="KB456261">
    <property type="protein sequence ID" value="EMF16142.1"/>
    <property type="molecule type" value="Genomic_DNA"/>
</dbReference>
<feature type="compositionally biased region" description="Acidic residues" evidence="5">
    <location>
        <begin position="390"/>
        <end position="399"/>
    </location>
</feature>
<feature type="domain" description="C2H2-type" evidence="7">
    <location>
        <begin position="316"/>
        <end position="340"/>
    </location>
</feature>
<dbReference type="SMART" id="SM00451">
    <property type="entry name" value="ZnF_U1"/>
    <property type="match status" value="1"/>
</dbReference>
<dbReference type="PANTHER" id="PTHR44029:SF1">
    <property type="entry name" value="DNAJ HOMOLOG SUBFAMILY C MEMBER 21"/>
    <property type="match status" value="1"/>
</dbReference>
<dbReference type="InterPro" id="IPR054076">
    <property type="entry name" value="ZUO1-like_ZHD"/>
</dbReference>
<dbReference type="Gene3D" id="1.10.287.110">
    <property type="entry name" value="DnaJ domain"/>
    <property type="match status" value="1"/>
</dbReference>
<dbReference type="OMA" id="RANHEES"/>
<dbReference type="InterPro" id="IPR018253">
    <property type="entry name" value="DnaJ_domain_CS"/>
</dbReference>
<dbReference type="eggNOG" id="KOG0717">
    <property type="taxonomic scope" value="Eukaryota"/>
</dbReference>
<dbReference type="InterPro" id="IPR036869">
    <property type="entry name" value="J_dom_sf"/>
</dbReference>
<feature type="domain" description="J" evidence="6">
    <location>
        <begin position="23"/>
        <end position="89"/>
    </location>
</feature>
<dbReference type="Pfam" id="PF21884">
    <property type="entry name" value="ZUO1-like_ZHD"/>
    <property type="match status" value="1"/>
</dbReference>
<dbReference type="PROSITE" id="PS00028">
    <property type="entry name" value="ZINC_FINGER_C2H2_1"/>
    <property type="match status" value="1"/>
</dbReference>
<evidence type="ECO:0000256" key="1">
    <source>
        <dbReference type="ARBA" id="ARBA00022723"/>
    </source>
</evidence>
<dbReference type="PROSITE" id="PS00636">
    <property type="entry name" value="DNAJ_1"/>
    <property type="match status" value="1"/>
</dbReference>
<dbReference type="InterPro" id="IPR022755">
    <property type="entry name" value="Znf_C2H2_jaz"/>
</dbReference>
<dbReference type="Gene3D" id="3.30.160.60">
    <property type="entry name" value="Classic Zinc Finger"/>
    <property type="match status" value="1"/>
</dbReference>
<dbReference type="InterPro" id="IPR036236">
    <property type="entry name" value="Znf_C2H2_sf"/>
</dbReference>
<dbReference type="PRINTS" id="PR00625">
    <property type="entry name" value="JDOMAIN"/>
</dbReference>
<dbReference type="STRING" id="692275.M3B8G2"/>
<feature type="non-terminal residue" evidence="8">
    <location>
        <position position="535"/>
    </location>
</feature>
<reference evidence="8 9" key="1">
    <citation type="journal article" date="2012" name="PLoS Pathog.">
        <title>Diverse lifestyles and strategies of plant pathogenesis encoded in the genomes of eighteen Dothideomycetes fungi.</title>
        <authorList>
            <person name="Ohm R.A."/>
            <person name="Feau N."/>
            <person name="Henrissat B."/>
            <person name="Schoch C.L."/>
            <person name="Horwitz B.A."/>
            <person name="Barry K.W."/>
            <person name="Condon B.J."/>
            <person name="Copeland A.C."/>
            <person name="Dhillon B."/>
            <person name="Glaser F."/>
            <person name="Hesse C.N."/>
            <person name="Kosti I."/>
            <person name="LaButti K."/>
            <person name="Lindquist E.A."/>
            <person name="Lucas S."/>
            <person name="Salamov A.A."/>
            <person name="Bradshaw R.E."/>
            <person name="Ciuffetti L."/>
            <person name="Hamelin R.C."/>
            <person name="Kema G.H.J."/>
            <person name="Lawrence C."/>
            <person name="Scott J.A."/>
            <person name="Spatafora J.W."/>
            <person name="Turgeon B.G."/>
            <person name="de Wit P.J.G.M."/>
            <person name="Zhong S."/>
            <person name="Goodwin S.B."/>
            <person name="Grigoriev I.V."/>
        </authorList>
    </citation>
    <scope>NUCLEOTIDE SEQUENCE [LARGE SCALE GENOMIC DNA]</scope>
    <source>
        <strain evidence="8 9">SO2202</strain>
    </source>
</reference>
<sequence length="535" mass="59942">MGQGQSSSSEGGGSAAPVQAKTSYYTLLGIERTATEDEIKKAYRRKALELHPDRNYGNVEDATKLFAEVQSAYEVLSDPQERAWYDSHESSILSGQDAHDQGAVPTYQNVKITTANDINQIVGKFNRNVDFTDSPSGFFGFLRELFDHLAQEEDIAGQMENVDNPEYPTFGHKDDDYPDVVKKFYAAWSGFSTVKSYSWCDRWRLSEAPDRFIRRRMEQENAKCRKDGRDEFNEAVRTLVQFVKKRDPRVVVDTRTEEERSKALRDAADSQRRRAMEMNAAKLNEAAPEWTKSRDPDEYAEFEGTFDSDTEEEEVFECVACNKIFKSEKQMDAHEKSKKHQKAVKDLQWRMRKQDANLDLNGSGAATPDIEEDEVEVAENSAETSSELDHDLEVDDEQQELAATNHSPTEVASDSEDEDEDYATRETVEARIAATTLHDSTTLPSTPALSDDEEHNDDWSAQPKKKLGAAAKKRAKKAAAAAAETSGAQTAAGEHRCTNCSAQFESKTKLFEHLKQNPKHAALKTVSGEGGTKGK</sequence>
<dbReference type="GO" id="GO:0003676">
    <property type="term" value="F:nucleic acid binding"/>
    <property type="evidence" value="ECO:0007669"/>
    <property type="project" value="InterPro"/>
</dbReference>
<evidence type="ECO:0000259" key="6">
    <source>
        <dbReference type="PROSITE" id="PS50076"/>
    </source>
</evidence>
<dbReference type="HOGENOM" id="CLU_009539_2_1_1"/>
<feature type="region of interest" description="Disordered" evidence="5">
    <location>
        <begin position="516"/>
        <end position="535"/>
    </location>
</feature>
<evidence type="ECO:0000256" key="2">
    <source>
        <dbReference type="ARBA" id="ARBA00022771"/>
    </source>
</evidence>
<dbReference type="SUPFAM" id="SSF57667">
    <property type="entry name" value="beta-beta-alpha zinc fingers"/>
    <property type="match status" value="1"/>
</dbReference>